<dbReference type="EMBL" id="UYYG01001150">
    <property type="protein sequence ID" value="VDN54734.1"/>
    <property type="molecule type" value="Genomic_DNA"/>
</dbReference>
<proteinExistence type="predicted"/>
<evidence type="ECO:0000313" key="4">
    <source>
        <dbReference type="WBParaSite" id="DME_0000034701-mRNA-1"/>
    </source>
</evidence>
<reference evidence="1 3" key="2">
    <citation type="submission" date="2018-11" db="EMBL/GenBank/DDBJ databases">
        <authorList>
            <consortium name="Pathogen Informatics"/>
        </authorList>
    </citation>
    <scope>NUCLEOTIDE SEQUENCE [LARGE SCALE GENOMIC DNA]</scope>
</reference>
<dbReference type="WBParaSite" id="DME_0000034701-mRNA-1">
    <property type="protein sequence ID" value="DME_0000034701-mRNA-1"/>
    <property type="gene ID" value="DME_0000034701"/>
</dbReference>
<evidence type="ECO:0000313" key="3">
    <source>
        <dbReference type="Proteomes" id="UP000274756"/>
    </source>
</evidence>
<reference evidence="4" key="1">
    <citation type="submission" date="2017-02" db="UniProtKB">
        <authorList>
            <consortium name="WormBaseParasite"/>
        </authorList>
    </citation>
    <scope>IDENTIFICATION</scope>
</reference>
<name>A0A0N4U183_DRAME</name>
<keyword evidence="3" id="KW-1185">Reference proteome</keyword>
<evidence type="ECO:0000313" key="2">
    <source>
        <dbReference type="Proteomes" id="UP000038040"/>
    </source>
</evidence>
<accession>A0A0N4U183</accession>
<sequence length="348" mass="40166">MNSESQNNAITVDEVLAKIRRTLCKNLNNSDTLALPSSSMVKVKLKSDKQISSCKFLLNENDGIKRAFDEAEINVIKNLLAAIPSGSEIIGNAVFEEIEDMTSTINDSAKPYSGHSPEGAINSLSESFANEHDFSTEFSITTENIPCLNIFGLENAIQKNIRFLKKSNETLAYSVSTMNSRQLSRSDMKFFKICHLLARVEWFELRNDLAEATVRKIEAILEESNSAYKEKRAKLKIMEDYNRKRRNELLRIDRIELLRKIDNIPFENLERELAIFREKIAEAEAETLNLTLKIRTRQTKMAVAKAEKYRKIVELLEKETMEKKQWKIVFYQSYEQQKRVIENKYKAS</sequence>
<evidence type="ECO:0000313" key="1">
    <source>
        <dbReference type="EMBL" id="VDN54734.1"/>
    </source>
</evidence>
<dbReference type="Proteomes" id="UP000274756">
    <property type="component" value="Unassembled WGS sequence"/>
</dbReference>
<organism evidence="2 4">
    <name type="scientific">Dracunculus medinensis</name>
    <name type="common">Guinea worm</name>
    <dbReference type="NCBI Taxonomy" id="318479"/>
    <lineage>
        <taxon>Eukaryota</taxon>
        <taxon>Metazoa</taxon>
        <taxon>Ecdysozoa</taxon>
        <taxon>Nematoda</taxon>
        <taxon>Chromadorea</taxon>
        <taxon>Rhabditida</taxon>
        <taxon>Spirurina</taxon>
        <taxon>Dracunculoidea</taxon>
        <taxon>Dracunculidae</taxon>
        <taxon>Dracunculus</taxon>
    </lineage>
</organism>
<dbReference type="AlphaFoldDB" id="A0A0N4U183"/>
<dbReference type="Proteomes" id="UP000038040">
    <property type="component" value="Unplaced"/>
</dbReference>
<gene>
    <name evidence="1" type="ORF">DME_LOCUS4707</name>
</gene>
<protein>
    <submittedName>
        <fullName evidence="1 4">Uncharacterized protein</fullName>
    </submittedName>
</protein>